<keyword evidence="3" id="KW-1185">Reference proteome</keyword>
<evidence type="ECO:0000256" key="1">
    <source>
        <dbReference type="SAM" id="Phobius"/>
    </source>
</evidence>
<proteinExistence type="predicted"/>
<evidence type="ECO:0000313" key="2">
    <source>
        <dbReference type="EMBL" id="TCD61134.1"/>
    </source>
</evidence>
<reference evidence="2 3" key="1">
    <citation type="submission" date="2018-11" db="EMBL/GenBank/DDBJ databases">
        <title>Genome assembly of Steccherinum ochraceum LE-BIN_3174, the white-rot fungus of the Steccherinaceae family (The Residual Polyporoid clade, Polyporales, Basidiomycota).</title>
        <authorList>
            <person name="Fedorova T.V."/>
            <person name="Glazunova O.A."/>
            <person name="Landesman E.O."/>
            <person name="Moiseenko K.V."/>
            <person name="Psurtseva N.V."/>
            <person name="Savinova O.S."/>
            <person name="Shakhova N.V."/>
            <person name="Tyazhelova T.V."/>
            <person name="Vasina D.V."/>
        </authorList>
    </citation>
    <scope>NUCLEOTIDE SEQUENCE [LARGE SCALE GENOMIC DNA]</scope>
    <source>
        <strain evidence="2 3">LE-BIN_3174</strain>
    </source>
</reference>
<name>A0A4R0RFG2_9APHY</name>
<accession>A0A4R0RFG2</accession>
<feature type="transmembrane region" description="Helical" evidence="1">
    <location>
        <begin position="20"/>
        <end position="41"/>
    </location>
</feature>
<gene>
    <name evidence="2" type="ORF">EIP91_008999</name>
</gene>
<dbReference type="EMBL" id="RWJN01000501">
    <property type="protein sequence ID" value="TCD61134.1"/>
    <property type="molecule type" value="Genomic_DNA"/>
</dbReference>
<sequence length="478" mass="54012">MATDIPPPTVWDVVGDELTYYAMLFLTLLYWLSVALSLFLVGPMDFFDIEAAVHLGHYPSLAMDYFHSTERIFKSSFTSRLVYLWGLLLQRSLAHSFWFAVVSCFSAAFEIKLLLLVIAQWQHPSVSNLVGLLLVSPLCIGFDLLVNSYRAVFVRNGLHLFQEAVGLWSFTERELKHLHRVRLHVKHYVLGMGPLGDWSCGSKPVVVYAFRRPRQVTVVLETVCERFACGFSQVESPETFSSLLDGTLEVDGYKVRWDVFSDEDDLRASVALHLWRYRFMRWLTPRGERIPDYPPRRYLNTSPDGTLASSQTLDGVPPSLLSPVLKSLVALLQPGSAVTLDFSALGPAMPSIFRSSLLVATSLALDSHSYVRHRLLDDAEAAKTMEILPTCTYYDSTLPLFLTANTVARALRCPGVEITLRNASADHVETLKTRVAELERSLPSGGRHERSAARFLFIHESTNGRREMFLHTHLCWRL</sequence>
<organism evidence="2 3">
    <name type="scientific">Steccherinum ochraceum</name>
    <dbReference type="NCBI Taxonomy" id="92696"/>
    <lineage>
        <taxon>Eukaryota</taxon>
        <taxon>Fungi</taxon>
        <taxon>Dikarya</taxon>
        <taxon>Basidiomycota</taxon>
        <taxon>Agaricomycotina</taxon>
        <taxon>Agaricomycetes</taxon>
        <taxon>Polyporales</taxon>
        <taxon>Steccherinaceae</taxon>
        <taxon>Steccherinum</taxon>
    </lineage>
</organism>
<keyword evidence="1" id="KW-0812">Transmembrane</keyword>
<keyword evidence="1" id="KW-1133">Transmembrane helix</keyword>
<dbReference type="AlphaFoldDB" id="A0A4R0RFG2"/>
<keyword evidence="1" id="KW-0472">Membrane</keyword>
<evidence type="ECO:0000313" key="3">
    <source>
        <dbReference type="Proteomes" id="UP000292702"/>
    </source>
</evidence>
<feature type="transmembrane region" description="Helical" evidence="1">
    <location>
        <begin position="97"/>
        <end position="119"/>
    </location>
</feature>
<feature type="transmembrane region" description="Helical" evidence="1">
    <location>
        <begin position="125"/>
        <end position="146"/>
    </location>
</feature>
<dbReference type="Proteomes" id="UP000292702">
    <property type="component" value="Unassembled WGS sequence"/>
</dbReference>
<protein>
    <submittedName>
        <fullName evidence="2">Uncharacterized protein</fullName>
    </submittedName>
</protein>
<comment type="caution">
    <text evidence="2">The sequence shown here is derived from an EMBL/GenBank/DDBJ whole genome shotgun (WGS) entry which is preliminary data.</text>
</comment>